<sequence length="508" mass="55364">MTSNNGLICFTNCLLPQEDGSLLAKDLWIDEQRGIILDAQRTFYLRKERPTRTFDLDGNILSPGFIDLQLNGAYGFDFSVYEDDESYRQGMKLVAEGIVETGVTSLLPTIITQEKSLYPTLLRLLRPFSTPKSATLLGWHAEGPYLNHSKRGAHAPPFLLSAPDGTKSFEDVYGIEHLLDNEDWLVSCEGQNVGVRLITAAPEIDGVMDAVGELSKRGVVFSIGHSVATSDTATAAVRYGARLITHLFNAMPQLHHRDPSIIGLLGASPHLSAPMSPLPPYPSRKGIPLPGTPDSIKAMPLSGLAEAIDGTETSTHTPAFADHGSSVSSDSVIPSSAPTRKGSRSELHLEKGQIADMAFERPFYGIIVDGIHSHPNSVRLAYSAYPEGCILITDAMKILDPNLRDGVHEWRDGQRFVKEGYRLYLEGTDTLAGSVITLDTSVRNFSRFTGCSLGEAIKCATYNPAKCLGIESRKGTLRPGADADFVVLDRKGVVLSTWVRGKEVWVKK</sequence>
<evidence type="ECO:0000313" key="4">
    <source>
        <dbReference type="EMBL" id="KAF9464983.1"/>
    </source>
</evidence>
<name>A0A9P5Y9Z2_9AGAR</name>
<gene>
    <name evidence="4" type="ORF">BDZ94DRAFT_1160902</name>
</gene>
<dbReference type="PANTHER" id="PTHR11113">
    <property type="entry name" value="N-ACETYLGLUCOSAMINE-6-PHOSPHATE DEACETYLASE"/>
    <property type="match status" value="1"/>
</dbReference>
<dbReference type="PANTHER" id="PTHR11113:SF14">
    <property type="entry name" value="N-ACETYLGLUCOSAMINE-6-PHOSPHATE DEACETYLASE"/>
    <property type="match status" value="1"/>
</dbReference>
<organism evidence="4 5">
    <name type="scientific">Collybia nuda</name>
    <dbReference type="NCBI Taxonomy" id="64659"/>
    <lineage>
        <taxon>Eukaryota</taxon>
        <taxon>Fungi</taxon>
        <taxon>Dikarya</taxon>
        <taxon>Basidiomycota</taxon>
        <taxon>Agaricomycotina</taxon>
        <taxon>Agaricomycetes</taxon>
        <taxon>Agaricomycetidae</taxon>
        <taxon>Agaricales</taxon>
        <taxon>Tricholomatineae</taxon>
        <taxon>Clitocybaceae</taxon>
        <taxon>Collybia</taxon>
    </lineage>
</organism>
<dbReference type="Pfam" id="PF01979">
    <property type="entry name" value="Amidohydro_1"/>
    <property type="match status" value="1"/>
</dbReference>
<protein>
    <submittedName>
        <fullName evidence="4">Metallo-dependent hydrolase</fullName>
    </submittedName>
</protein>
<dbReference type="OrthoDB" id="10264777at2759"/>
<dbReference type="SUPFAM" id="SSF51556">
    <property type="entry name" value="Metallo-dependent hydrolases"/>
    <property type="match status" value="1"/>
</dbReference>
<dbReference type="GO" id="GO:0008448">
    <property type="term" value="F:N-acetylglucosamine-6-phosphate deacetylase activity"/>
    <property type="evidence" value="ECO:0007669"/>
    <property type="project" value="TreeGrafter"/>
</dbReference>
<evidence type="ECO:0000256" key="1">
    <source>
        <dbReference type="ARBA" id="ARBA00022801"/>
    </source>
</evidence>
<dbReference type="AlphaFoldDB" id="A0A9P5Y9Z2"/>
<feature type="domain" description="Amidohydrolase-related" evidence="3">
    <location>
        <begin position="357"/>
        <end position="504"/>
    </location>
</feature>
<dbReference type="InterPro" id="IPR032466">
    <property type="entry name" value="Metal_Hydrolase"/>
</dbReference>
<keyword evidence="5" id="KW-1185">Reference proteome</keyword>
<dbReference type="GO" id="GO:0006046">
    <property type="term" value="P:N-acetylglucosamine catabolic process"/>
    <property type="evidence" value="ECO:0007669"/>
    <property type="project" value="TreeGrafter"/>
</dbReference>
<dbReference type="EMBL" id="MU150250">
    <property type="protein sequence ID" value="KAF9464983.1"/>
    <property type="molecule type" value="Genomic_DNA"/>
</dbReference>
<feature type="compositionally biased region" description="Low complexity" evidence="2">
    <location>
        <begin position="325"/>
        <end position="336"/>
    </location>
</feature>
<evidence type="ECO:0000259" key="3">
    <source>
        <dbReference type="Pfam" id="PF01979"/>
    </source>
</evidence>
<dbReference type="SUPFAM" id="SSF51338">
    <property type="entry name" value="Composite domain of metallo-dependent hydrolases"/>
    <property type="match status" value="1"/>
</dbReference>
<evidence type="ECO:0000313" key="5">
    <source>
        <dbReference type="Proteomes" id="UP000807353"/>
    </source>
</evidence>
<dbReference type="InterPro" id="IPR006680">
    <property type="entry name" value="Amidohydro-rel"/>
</dbReference>
<accession>A0A9P5Y9Z2</accession>
<comment type="caution">
    <text evidence="4">The sequence shown here is derived from an EMBL/GenBank/DDBJ whole genome shotgun (WGS) entry which is preliminary data.</text>
</comment>
<keyword evidence="1 4" id="KW-0378">Hydrolase</keyword>
<dbReference type="Gene3D" id="3.20.20.140">
    <property type="entry name" value="Metal-dependent hydrolases"/>
    <property type="match status" value="1"/>
</dbReference>
<evidence type="ECO:0000256" key="2">
    <source>
        <dbReference type="SAM" id="MobiDB-lite"/>
    </source>
</evidence>
<dbReference type="InterPro" id="IPR011059">
    <property type="entry name" value="Metal-dep_hydrolase_composite"/>
</dbReference>
<reference evidence="4" key="1">
    <citation type="submission" date="2020-11" db="EMBL/GenBank/DDBJ databases">
        <authorList>
            <consortium name="DOE Joint Genome Institute"/>
            <person name="Ahrendt S."/>
            <person name="Riley R."/>
            <person name="Andreopoulos W."/>
            <person name="Labutti K."/>
            <person name="Pangilinan J."/>
            <person name="Ruiz-Duenas F.J."/>
            <person name="Barrasa J.M."/>
            <person name="Sanchez-Garcia M."/>
            <person name="Camarero S."/>
            <person name="Miyauchi S."/>
            <person name="Serrano A."/>
            <person name="Linde D."/>
            <person name="Babiker R."/>
            <person name="Drula E."/>
            <person name="Ayuso-Fernandez I."/>
            <person name="Pacheco R."/>
            <person name="Padilla G."/>
            <person name="Ferreira P."/>
            <person name="Barriuso J."/>
            <person name="Kellner H."/>
            <person name="Castanera R."/>
            <person name="Alfaro M."/>
            <person name="Ramirez L."/>
            <person name="Pisabarro A.G."/>
            <person name="Kuo A."/>
            <person name="Tritt A."/>
            <person name="Lipzen A."/>
            <person name="He G."/>
            <person name="Yan M."/>
            <person name="Ng V."/>
            <person name="Cullen D."/>
            <person name="Martin F."/>
            <person name="Rosso M.-N."/>
            <person name="Henrissat B."/>
            <person name="Hibbett D."/>
            <person name="Martinez A.T."/>
            <person name="Grigoriev I.V."/>
        </authorList>
    </citation>
    <scope>NUCLEOTIDE SEQUENCE</scope>
    <source>
        <strain evidence="4">CBS 247.69</strain>
    </source>
</reference>
<dbReference type="Proteomes" id="UP000807353">
    <property type="component" value="Unassembled WGS sequence"/>
</dbReference>
<proteinExistence type="predicted"/>
<feature type="region of interest" description="Disordered" evidence="2">
    <location>
        <begin position="314"/>
        <end position="346"/>
    </location>
</feature>